<dbReference type="EMBL" id="BMAU01021247">
    <property type="protein sequence ID" value="GFY04939.1"/>
    <property type="molecule type" value="Genomic_DNA"/>
</dbReference>
<proteinExistence type="predicted"/>
<protein>
    <submittedName>
        <fullName evidence="1">Uncharacterized protein</fullName>
    </submittedName>
</protein>
<comment type="caution">
    <text evidence="1">The sequence shown here is derived from an EMBL/GenBank/DDBJ whole genome shotgun (WGS) entry which is preliminary data.</text>
</comment>
<organism evidence="1 2">
    <name type="scientific">Trichonephila clavipes</name>
    <name type="common">Golden silk orbweaver</name>
    <name type="synonym">Nephila clavipes</name>
    <dbReference type="NCBI Taxonomy" id="2585209"/>
    <lineage>
        <taxon>Eukaryota</taxon>
        <taxon>Metazoa</taxon>
        <taxon>Ecdysozoa</taxon>
        <taxon>Arthropoda</taxon>
        <taxon>Chelicerata</taxon>
        <taxon>Arachnida</taxon>
        <taxon>Araneae</taxon>
        <taxon>Araneomorphae</taxon>
        <taxon>Entelegynae</taxon>
        <taxon>Araneoidea</taxon>
        <taxon>Nephilidae</taxon>
        <taxon>Trichonephila</taxon>
    </lineage>
</organism>
<name>A0A8X6VA23_TRICX</name>
<reference evidence="1" key="1">
    <citation type="submission" date="2020-08" db="EMBL/GenBank/DDBJ databases">
        <title>Multicomponent nature underlies the extraordinary mechanical properties of spider dragline silk.</title>
        <authorList>
            <person name="Kono N."/>
            <person name="Nakamura H."/>
            <person name="Mori M."/>
            <person name="Yoshida Y."/>
            <person name="Ohtoshi R."/>
            <person name="Malay A.D."/>
            <person name="Moran D.A.P."/>
            <person name="Tomita M."/>
            <person name="Numata K."/>
            <person name="Arakawa K."/>
        </authorList>
    </citation>
    <scope>NUCLEOTIDE SEQUENCE</scope>
</reference>
<keyword evidence="2" id="KW-1185">Reference proteome</keyword>
<evidence type="ECO:0000313" key="2">
    <source>
        <dbReference type="Proteomes" id="UP000887159"/>
    </source>
</evidence>
<accession>A0A8X6VA23</accession>
<gene>
    <name evidence="1" type="ORF">TNCV_2175951</name>
</gene>
<evidence type="ECO:0000313" key="1">
    <source>
        <dbReference type="EMBL" id="GFY04939.1"/>
    </source>
</evidence>
<dbReference type="Proteomes" id="UP000887159">
    <property type="component" value="Unassembled WGS sequence"/>
</dbReference>
<dbReference type="AlphaFoldDB" id="A0A8X6VA23"/>
<sequence>METRSFQGPDVGRGEPPTYWSAGILCMPYTTEMKGIPIQAKLFRAFIPVLCNLQKRQYIVSESKHSYCVERWGVMKILIENWVSSIGSLKSTAVRSLHGKKFKVKEIK</sequence>